<name>A0A2T1C204_9CYAN</name>
<protein>
    <submittedName>
        <fullName evidence="10">Alpha-amylase</fullName>
    </submittedName>
</protein>
<keyword evidence="8" id="KW-0106">Calcium</keyword>
<evidence type="ECO:0000256" key="5">
    <source>
        <dbReference type="ARBA" id="ARBA00023277"/>
    </source>
</evidence>
<feature type="binding site" evidence="8">
    <location>
        <position position="206"/>
    </location>
    <ligand>
        <name>Ca(2+)</name>
        <dbReference type="ChEBI" id="CHEBI:29108"/>
        <label>2</label>
    </ligand>
</feature>
<dbReference type="SUPFAM" id="SSF51011">
    <property type="entry name" value="Glycosyl hydrolase domain"/>
    <property type="match status" value="1"/>
</dbReference>
<evidence type="ECO:0000256" key="3">
    <source>
        <dbReference type="ARBA" id="ARBA00022723"/>
    </source>
</evidence>
<feature type="binding site" evidence="8">
    <location>
        <position position="304"/>
    </location>
    <ligand>
        <name>Ca(2+)</name>
        <dbReference type="ChEBI" id="CHEBI:29108"/>
        <label>3</label>
    </ligand>
</feature>
<feature type="binding site" evidence="8">
    <location>
        <position position="441"/>
    </location>
    <ligand>
        <name>Ca(2+)</name>
        <dbReference type="ChEBI" id="CHEBI:29108"/>
        <label>3</label>
    </ligand>
</feature>
<dbReference type="Gene3D" id="2.40.30.140">
    <property type="match status" value="1"/>
</dbReference>
<dbReference type="Pfam" id="PF00128">
    <property type="entry name" value="Alpha-amylase"/>
    <property type="match status" value="1"/>
</dbReference>
<evidence type="ECO:0000256" key="1">
    <source>
        <dbReference type="ARBA" id="ARBA00001913"/>
    </source>
</evidence>
<feature type="binding site" evidence="8">
    <location>
        <position position="187"/>
    </location>
    <ligand>
        <name>Ca(2+)</name>
        <dbReference type="ChEBI" id="CHEBI:29108"/>
        <label>2</label>
    </ligand>
</feature>
<evidence type="ECO:0000256" key="2">
    <source>
        <dbReference type="ARBA" id="ARBA00008061"/>
    </source>
</evidence>
<dbReference type="SMART" id="SM00642">
    <property type="entry name" value="Aamy"/>
    <property type="match status" value="1"/>
</dbReference>
<keyword evidence="3 8" id="KW-0479">Metal-binding</keyword>
<feature type="binding site" evidence="8">
    <location>
        <position position="204"/>
    </location>
    <ligand>
        <name>Ca(2+)</name>
        <dbReference type="ChEBI" id="CHEBI:29108"/>
        <label>1</label>
    </ligand>
</feature>
<feature type="binding site" evidence="8">
    <location>
        <position position="198"/>
    </location>
    <ligand>
        <name>Ca(2+)</name>
        <dbReference type="ChEBI" id="CHEBI:29108"/>
        <label>1</label>
    </ligand>
</feature>
<dbReference type="RefSeq" id="WP_106289279.1">
    <property type="nucleotide sequence ID" value="NZ_CAWNTC010000081.1"/>
</dbReference>
<dbReference type="GO" id="GO:0004553">
    <property type="term" value="F:hydrolase activity, hydrolyzing O-glycosyl compounds"/>
    <property type="evidence" value="ECO:0007669"/>
    <property type="project" value="InterPro"/>
</dbReference>
<feature type="binding site" evidence="8">
    <location>
        <position position="106"/>
    </location>
    <ligand>
        <name>Ca(2+)</name>
        <dbReference type="ChEBI" id="CHEBI:29108"/>
        <label>1</label>
    </ligand>
</feature>
<dbReference type="InterPro" id="IPR013776">
    <property type="entry name" value="A-amylase_thermo"/>
</dbReference>
<keyword evidence="6" id="KW-0326">Glycosidase</keyword>
<dbReference type="Gene3D" id="2.60.40.1180">
    <property type="entry name" value="Golgi alpha-mannosidase II"/>
    <property type="match status" value="1"/>
</dbReference>
<dbReference type="GO" id="GO:0005509">
    <property type="term" value="F:calcium ion binding"/>
    <property type="evidence" value="ECO:0007669"/>
    <property type="project" value="InterPro"/>
</dbReference>
<dbReference type="CDD" id="cd11318">
    <property type="entry name" value="AmyAc_bac_fung_AmyA"/>
    <property type="match status" value="1"/>
</dbReference>
<gene>
    <name evidence="10" type="ORF">C7B64_14005</name>
</gene>
<dbReference type="AlphaFoldDB" id="A0A2T1C204"/>
<dbReference type="SUPFAM" id="SSF51445">
    <property type="entry name" value="(Trans)glycosidases"/>
    <property type="match status" value="1"/>
</dbReference>
<dbReference type="InterPro" id="IPR017853">
    <property type="entry name" value="GH"/>
</dbReference>
<feature type="active site" description="Nucleophile" evidence="7">
    <location>
        <position position="235"/>
    </location>
</feature>
<dbReference type="OrthoDB" id="9805159at2"/>
<dbReference type="GO" id="GO:0005975">
    <property type="term" value="P:carbohydrate metabolic process"/>
    <property type="evidence" value="ECO:0007669"/>
    <property type="project" value="InterPro"/>
</dbReference>
<accession>A0A2T1C204</accession>
<dbReference type="InterPro" id="IPR013780">
    <property type="entry name" value="Glyco_hydro_b"/>
</dbReference>
<dbReference type="PANTHER" id="PTHR43447">
    <property type="entry name" value="ALPHA-AMYLASE"/>
    <property type="match status" value="1"/>
</dbReference>
<dbReference type="Gene3D" id="3.20.20.80">
    <property type="entry name" value="Glycosidases"/>
    <property type="match status" value="1"/>
</dbReference>
<dbReference type="InterPro" id="IPR006047">
    <property type="entry name" value="GH13_cat_dom"/>
</dbReference>
<comment type="caution">
    <text evidence="10">The sequence shown here is derived from an EMBL/GenBank/DDBJ whole genome shotgun (WGS) entry which is preliminary data.</text>
</comment>
<organism evidence="10 11">
    <name type="scientific">Merismopedia glauca CCAP 1448/3</name>
    <dbReference type="NCBI Taxonomy" id="1296344"/>
    <lineage>
        <taxon>Bacteria</taxon>
        <taxon>Bacillati</taxon>
        <taxon>Cyanobacteriota</taxon>
        <taxon>Cyanophyceae</taxon>
        <taxon>Synechococcales</taxon>
        <taxon>Merismopediaceae</taxon>
        <taxon>Merismopedia</taxon>
    </lineage>
</organism>
<dbReference type="NCBIfam" id="NF006968">
    <property type="entry name" value="PRK09441.1-1"/>
    <property type="match status" value="1"/>
</dbReference>
<sequence length="493" mass="57537">MTSNNGVMMQYFHWYTPSDGKLWNQAKKKAKELAKVGFTALWLPPAYKGSGGGYDVGYGIYDLFDLGEFDQKGSIRTKYGTRQEYVDAIKALQAVGIEIYADLVFNHKMTGDEIEEAKATPYPRDNRTQPKGDLQDVKTYTHFTFPGRQGKYSSFEWHWWHFNAVDYSDLNQEDDSTIYVFEGKKFDDYVSLEQGNFDYLMGCDLDFDNDWVRGELSHWGKWYLETTGVDGFRLDALKHVPAWYFPQWLDEMRAFTGKELFTVGEYWENNFDVLNWWLDFTNGSVSLFDVPLHYNFHFASQQGGDYDMRQILDGTLMKHRPDLAVTFVANHDSQALQDLESVVEPWFKPLAYAIILLRQEGYPCVFYPDYYGTEYEDWGKDGQEHQIIMPSHRWLIDKFMYARKHYNYGPQYDYFDHFNTIGWTRLGDDEHPKAMAVIMSDGEEGFKSMEVGKPNTKFVDITKHIQEPVMTNESGWGDFRCEAGSVSVWVQED</sequence>
<evidence type="ECO:0000256" key="6">
    <source>
        <dbReference type="ARBA" id="ARBA00023295"/>
    </source>
</evidence>
<proteinExistence type="inferred from homology"/>
<evidence type="ECO:0000259" key="9">
    <source>
        <dbReference type="SMART" id="SM00642"/>
    </source>
</evidence>
<evidence type="ECO:0000256" key="7">
    <source>
        <dbReference type="PIRSR" id="PIRSR001021-1"/>
    </source>
</evidence>
<keyword evidence="5" id="KW-0119">Carbohydrate metabolism</keyword>
<dbReference type="PIRSF" id="PIRSF001021">
    <property type="entry name" value="Alph-amls_thrmst"/>
    <property type="match status" value="1"/>
</dbReference>
<evidence type="ECO:0000256" key="8">
    <source>
        <dbReference type="PIRSR" id="PIRSR001021-2"/>
    </source>
</evidence>
<keyword evidence="11" id="KW-1185">Reference proteome</keyword>
<keyword evidence="4" id="KW-0378">Hydrolase</keyword>
<feature type="active site" description="Proton donor" evidence="7">
    <location>
        <position position="265"/>
    </location>
</feature>
<feature type="binding site" evidence="8">
    <location>
        <position position="239"/>
    </location>
    <ligand>
        <name>Ca(2+)</name>
        <dbReference type="ChEBI" id="CHEBI:29108"/>
        <label>1</label>
    </ligand>
</feature>
<evidence type="ECO:0000313" key="10">
    <source>
        <dbReference type="EMBL" id="PSB02291.1"/>
    </source>
</evidence>
<comment type="similarity">
    <text evidence="2">Belongs to the glycosyl hydrolase 13 family.</text>
</comment>
<reference evidence="10 11" key="2">
    <citation type="submission" date="2018-03" db="EMBL/GenBank/DDBJ databases">
        <title>The ancient ancestry and fast evolution of plastids.</title>
        <authorList>
            <person name="Moore K.R."/>
            <person name="Magnabosco C."/>
            <person name="Momper L."/>
            <person name="Gold D.A."/>
            <person name="Bosak T."/>
            <person name="Fournier G.P."/>
        </authorList>
    </citation>
    <scope>NUCLEOTIDE SEQUENCE [LARGE SCALE GENOMIC DNA]</scope>
    <source>
        <strain evidence="10 11">CCAP 1448/3</strain>
    </source>
</reference>
<comment type="cofactor">
    <cofactor evidence="1">
        <name>Ca(2+)</name>
        <dbReference type="ChEBI" id="CHEBI:29108"/>
    </cofactor>
</comment>
<dbReference type="EMBL" id="PVWJ01000066">
    <property type="protein sequence ID" value="PSB02291.1"/>
    <property type="molecule type" value="Genomic_DNA"/>
</dbReference>
<reference evidence="10 11" key="1">
    <citation type="submission" date="2018-02" db="EMBL/GenBank/DDBJ databases">
        <authorList>
            <person name="Cohen D.B."/>
            <person name="Kent A.D."/>
        </authorList>
    </citation>
    <scope>NUCLEOTIDE SEQUENCE [LARGE SCALE GENOMIC DNA]</scope>
    <source>
        <strain evidence="10 11">CCAP 1448/3</strain>
    </source>
</reference>
<dbReference type="NCBIfam" id="NF006969">
    <property type="entry name" value="PRK09441.1-2"/>
    <property type="match status" value="1"/>
</dbReference>
<dbReference type="Proteomes" id="UP000238762">
    <property type="component" value="Unassembled WGS sequence"/>
</dbReference>
<feature type="domain" description="Glycosyl hydrolase family 13 catalytic" evidence="9">
    <location>
        <begin position="6"/>
        <end position="403"/>
    </location>
</feature>
<evidence type="ECO:0000256" key="4">
    <source>
        <dbReference type="ARBA" id="ARBA00022801"/>
    </source>
</evidence>
<evidence type="ECO:0000313" key="11">
    <source>
        <dbReference type="Proteomes" id="UP000238762"/>
    </source>
</evidence>